<dbReference type="AlphaFoldDB" id="A0A8I1EC78"/>
<dbReference type="RefSeq" id="WP_198746475.1">
    <property type="nucleotide sequence ID" value="NZ_JAEHTE010000002.1"/>
</dbReference>
<name>A0A8I1EC78_PSEPU</name>
<evidence type="ECO:0000313" key="1">
    <source>
        <dbReference type="EMBL" id="MBI6882851.1"/>
    </source>
</evidence>
<reference evidence="1" key="1">
    <citation type="submission" date="2020-12" db="EMBL/GenBank/DDBJ databases">
        <title>Enhanced detection system for hospital associated transmission using whole genome sequencing surveillance.</title>
        <authorList>
            <person name="Harrison L.H."/>
            <person name="Van Tyne D."/>
            <person name="Marsh J.W."/>
            <person name="Griffith M.P."/>
            <person name="Snyder D.J."/>
            <person name="Cooper V.S."/>
            <person name="Mustapha M."/>
        </authorList>
    </citation>
    <scope>NUCLEOTIDE SEQUENCE</scope>
    <source>
        <strain evidence="1">PSB00042</strain>
    </source>
</reference>
<protein>
    <submittedName>
        <fullName evidence="1">Uncharacterized protein</fullName>
    </submittedName>
</protein>
<accession>A0A8I1EC78</accession>
<evidence type="ECO:0000313" key="2">
    <source>
        <dbReference type="Proteomes" id="UP000637061"/>
    </source>
</evidence>
<comment type="caution">
    <text evidence="1">The sequence shown here is derived from an EMBL/GenBank/DDBJ whole genome shotgun (WGS) entry which is preliminary data.</text>
</comment>
<proteinExistence type="predicted"/>
<gene>
    <name evidence="1" type="ORF">JEU22_02915</name>
</gene>
<dbReference type="EMBL" id="JAEHTE010000002">
    <property type="protein sequence ID" value="MBI6882851.1"/>
    <property type="molecule type" value="Genomic_DNA"/>
</dbReference>
<sequence>MLILSNFRDYYDSCASFGVDITVPFRREQSSFELNDETGPNGAMIKDFKSLVSSAADRLPPMPGRSPLVFVGFCGKVYAGLHTRVVDATGKLYEQRFYQPEPPKGVSTQCLWDLRDIHPDDHDKYLNELRYYRSKGDKKLGDWMIAKGSGAIGEWIEIFQRHNLVSFAIYDHQVFINPRLQDLRFQRVIGGVEAFQMIEMFISGVLGVSPNPMIELTDKDRIQAHGFDHHSFRKPPTKRG</sequence>
<organism evidence="1 2">
    <name type="scientific">Pseudomonas putida</name>
    <name type="common">Arthrobacter siderocapsulatus</name>
    <dbReference type="NCBI Taxonomy" id="303"/>
    <lineage>
        <taxon>Bacteria</taxon>
        <taxon>Pseudomonadati</taxon>
        <taxon>Pseudomonadota</taxon>
        <taxon>Gammaproteobacteria</taxon>
        <taxon>Pseudomonadales</taxon>
        <taxon>Pseudomonadaceae</taxon>
        <taxon>Pseudomonas</taxon>
    </lineage>
</organism>
<dbReference type="Proteomes" id="UP000637061">
    <property type="component" value="Unassembled WGS sequence"/>
</dbReference>